<dbReference type="EMBL" id="BK003053">
    <property type="protein sequence ID" value="DAA03253.1"/>
    <property type="molecule type" value="Genomic_DNA"/>
</dbReference>
<dbReference type="AlphaFoldDB" id="Q6IIL3"/>
<gene>
    <name evidence="2" type="ORF">HDC17702</name>
</gene>
<sequence>MDTLGKPRSLVLSCSLARKALTFGRHRDDDDDDDGVDVHGDDVHGDDDCVEDEFVGWLADWLAGNQSAARMHQVGGAQGTCL</sequence>
<accession>Q6IIL3</accession>
<name>Q6IIL3_DROME</name>
<protein>
    <submittedName>
        <fullName evidence="2">HDC17702</fullName>
    </submittedName>
</protein>
<proteinExistence type="predicted"/>
<evidence type="ECO:0000313" key="2">
    <source>
        <dbReference type="EMBL" id="DAA03253.1"/>
    </source>
</evidence>
<feature type="region of interest" description="Disordered" evidence="1">
    <location>
        <begin position="25"/>
        <end position="44"/>
    </location>
</feature>
<feature type="non-terminal residue" evidence="2">
    <location>
        <position position="82"/>
    </location>
</feature>
<organism evidence="2">
    <name type="scientific">Drosophila melanogaster</name>
    <name type="common">Fruit fly</name>
    <dbReference type="NCBI Taxonomy" id="7227"/>
    <lineage>
        <taxon>Eukaryota</taxon>
        <taxon>Metazoa</taxon>
        <taxon>Ecdysozoa</taxon>
        <taxon>Arthropoda</taxon>
        <taxon>Hexapoda</taxon>
        <taxon>Insecta</taxon>
        <taxon>Pterygota</taxon>
        <taxon>Neoptera</taxon>
        <taxon>Endopterygota</taxon>
        <taxon>Diptera</taxon>
        <taxon>Brachycera</taxon>
        <taxon>Muscomorpha</taxon>
        <taxon>Ephydroidea</taxon>
        <taxon>Drosophilidae</taxon>
        <taxon>Drosophila</taxon>
        <taxon>Sophophora</taxon>
    </lineage>
</organism>
<reference evidence="2" key="1">
    <citation type="journal article" date="2003" name="Genome Biol.">
        <title>An integrated gene annotation and transcriptional profiling approach towards the full gene content of the Drosophila genome.</title>
        <authorList>
            <person name="Hild M."/>
            <person name="Beckmann B."/>
            <person name="Haas S.A."/>
            <person name="Koch B."/>
            <person name="Solovyev V."/>
            <person name="Busold C."/>
            <person name="Fellenberg K."/>
            <person name="Boutros M."/>
            <person name="Vingron M."/>
            <person name="Sauer F."/>
            <person name="Hoheisel J.D."/>
            <person name="Paro R."/>
        </authorList>
    </citation>
    <scope>NUCLEOTIDE SEQUENCE</scope>
</reference>
<evidence type="ECO:0000256" key="1">
    <source>
        <dbReference type="SAM" id="MobiDB-lite"/>
    </source>
</evidence>